<dbReference type="PANTHER" id="PTHR16465:SF0">
    <property type="entry name" value="ZINC FINGER MATRIN-TYPE PROTEIN 5"/>
    <property type="match status" value="1"/>
</dbReference>
<dbReference type="Pfam" id="PF00642">
    <property type="entry name" value="zf-CCCH"/>
    <property type="match status" value="1"/>
</dbReference>
<dbReference type="GO" id="GO:0008270">
    <property type="term" value="F:zinc ion binding"/>
    <property type="evidence" value="ECO:0007669"/>
    <property type="project" value="UniProtKB-KW"/>
</dbReference>
<evidence type="ECO:0000256" key="7">
    <source>
        <dbReference type="ARBA" id="ARBA00023187"/>
    </source>
</evidence>
<keyword evidence="14" id="KW-1185">Reference proteome</keyword>
<keyword evidence="7" id="KW-0508">mRNA splicing</keyword>
<evidence type="ECO:0000256" key="9">
    <source>
        <dbReference type="ARBA" id="ARBA00067764"/>
    </source>
</evidence>
<dbReference type="GO" id="GO:0006397">
    <property type="term" value="P:mRNA processing"/>
    <property type="evidence" value="ECO:0007669"/>
    <property type="project" value="UniProtKB-KW"/>
</dbReference>
<comment type="caution">
    <text evidence="13">The sequence shown here is derived from an EMBL/GenBank/DDBJ whole genome shotgun (WGS) entry which is preliminary data.</text>
</comment>
<dbReference type="SMART" id="SM00356">
    <property type="entry name" value="ZnF_C3H1"/>
    <property type="match status" value="1"/>
</dbReference>
<keyword evidence="6 11" id="KW-0862">Zinc</keyword>
<dbReference type="GO" id="GO:0005689">
    <property type="term" value="C:U12-type spliceosomal complex"/>
    <property type="evidence" value="ECO:0007669"/>
    <property type="project" value="TreeGrafter"/>
</dbReference>
<evidence type="ECO:0000256" key="5">
    <source>
        <dbReference type="ARBA" id="ARBA00022771"/>
    </source>
</evidence>
<keyword evidence="4" id="KW-0747">Spliceosome</keyword>
<dbReference type="Gene3D" id="3.30.160.60">
    <property type="entry name" value="Classic Zinc Finger"/>
    <property type="match status" value="1"/>
</dbReference>
<gene>
    <name evidence="13" type="ORF">NXF25_018047</name>
</gene>
<evidence type="ECO:0000256" key="6">
    <source>
        <dbReference type="ARBA" id="ARBA00022833"/>
    </source>
</evidence>
<keyword evidence="5 11" id="KW-0863">Zinc-finger</keyword>
<dbReference type="SUPFAM" id="SSF57667">
    <property type="entry name" value="beta-beta-alpha zinc fingers"/>
    <property type="match status" value="1"/>
</dbReference>
<feature type="domain" description="C3H1-type" evidence="12">
    <location>
        <begin position="82"/>
        <end position="110"/>
    </location>
</feature>
<dbReference type="PROSITE" id="PS50103">
    <property type="entry name" value="ZF_C3H1"/>
    <property type="match status" value="1"/>
</dbReference>
<name>A0AAW1APL2_CROAD</name>
<evidence type="ECO:0000256" key="11">
    <source>
        <dbReference type="PROSITE-ProRule" id="PRU00723"/>
    </source>
</evidence>
<keyword evidence="2" id="KW-0507">mRNA processing</keyword>
<keyword evidence="3 11" id="KW-0479">Metal-binding</keyword>
<keyword evidence="8" id="KW-0539">Nucleus</keyword>
<dbReference type="InterPro" id="IPR036855">
    <property type="entry name" value="Znf_CCCH_sf"/>
</dbReference>
<evidence type="ECO:0000256" key="10">
    <source>
        <dbReference type="ARBA" id="ARBA00076547"/>
    </source>
</evidence>
<reference evidence="13 14" key="1">
    <citation type="journal article" date="2024" name="Proc. Natl. Acad. Sci. U.S.A.">
        <title>The genetic regulatory architecture and epigenomic basis for age-related changes in rattlesnake venom.</title>
        <authorList>
            <person name="Hogan M.P."/>
            <person name="Holding M.L."/>
            <person name="Nystrom G.S."/>
            <person name="Colston T.J."/>
            <person name="Bartlett D.A."/>
            <person name="Mason A.J."/>
            <person name="Ellsworth S.A."/>
            <person name="Rautsaw R.M."/>
            <person name="Lawrence K.C."/>
            <person name="Strickland J.L."/>
            <person name="He B."/>
            <person name="Fraser P."/>
            <person name="Margres M.J."/>
            <person name="Gilbert D.M."/>
            <person name="Gibbs H.L."/>
            <person name="Parkinson C.L."/>
            <person name="Rokyta D.R."/>
        </authorList>
    </citation>
    <scope>NUCLEOTIDE SEQUENCE [LARGE SCALE GENOMIC DNA]</scope>
    <source>
        <strain evidence="13">DRR0105</strain>
    </source>
</reference>
<evidence type="ECO:0000313" key="13">
    <source>
        <dbReference type="EMBL" id="KAK9391658.1"/>
    </source>
</evidence>
<dbReference type="EMBL" id="JAOTOJ010000018">
    <property type="protein sequence ID" value="KAK9391658.1"/>
    <property type="molecule type" value="Genomic_DNA"/>
</dbReference>
<sequence>MKREEGENIRTAERPERTAKLAGEFWESKFSMGKRYFCDYCDRTFQDNLHNRKKHLNGVQHLRAKEVWYNLFRDAATILQEEQKKKPCRKFLQTGHCDFGSNCRFSHMTGADLEKLNMQVQEERRAKEQQQDGTVLPVGTIEAWLEKRAKRLRAAQQDSPHCEEELVFQYPPGWPPVQELPPSLRAPLPGGWTIPPGLHWG</sequence>
<feature type="zinc finger region" description="C3H1-type" evidence="11">
    <location>
        <begin position="82"/>
        <end position="110"/>
    </location>
</feature>
<dbReference type="Pfam" id="PF06220">
    <property type="entry name" value="zf-U1"/>
    <property type="match status" value="1"/>
</dbReference>
<protein>
    <recommendedName>
        <fullName evidence="9">Zinc finger matrin-type protein 5</fullName>
    </recommendedName>
    <alternativeName>
        <fullName evidence="10">U11/U12 small nuclear ribonucleoprotein 20 kDa protein</fullName>
    </alternativeName>
</protein>
<evidence type="ECO:0000256" key="8">
    <source>
        <dbReference type="ARBA" id="ARBA00023242"/>
    </source>
</evidence>
<dbReference type="InterPro" id="IPR000571">
    <property type="entry name" value="Znf_CCCH"/>
</dbReference>
<proteinExistence type="predicted"/>
<evidence type="ECO:0000256" key="2">
    <source>
        <dbReference type="ARBA" id="ARBA00022664"/>
    </source>
</evidence>
<dbReference type="SUPFAM" id="SSF90229">
    <property type="entry name" value="CCCH zinc finger"/>
    <property type="match status" value="1"/>
</dbReference>
<organism evidence="13 14">
    <name type="scientific">Crotalus adamanteus</name>
    <name type="common">Eastern diamondback rattlesnake</name>
    <dbReference type="NCBI Taxonomy" id="8729"/>
    <lineage>
        <taxon>Eukaryota</taxon>
        <taxon>Metazoa</taxon>
        <taxon>Chordata</taxon>
        <taxon>Craniata</taxon>
        <taxon>Vertebrata</taxon>
        <taxon>Euteleostomi</taxon>
        <taxon>Lepidosauria</taxon>
        <taxon>Squamata</taxon>
        <taxon>Bifurcata</taxon>
        <taxon>Unidentata</taxon>
        <taxon>Episquamata</taxon>
        <taxon>Toxicofera</taxon>
        <taxon>Serpentes</taxon>
        <taxon>Colubroidea</taxon>
        <taxon>Viperidae</taxon>
        <taxon>Crotalinae</taxon>
        <taxon>Crotalus</taxon>
    </lineage>
</organism>
<evidence type="ECO:0000313" key="14">
    <source>
        <dbReference type="Proteomes" id="UP001474421"/>
    </source>
</evidence>
<dbReference type="AlphaFoldDB" id="A0AAW1APL2"/>
<evidence type="ECO:0000256" key="1">
    <source>
        <dbReference type="ARBA" id="ARBA00004123"/>
    </source>
</evidence>
<dbReference type="FunFam" id="3.30.160.60:FF:000741">
    <property type="entry name" value="Zinc finger matrin-type protein 5"/>
    <property type="match status" value="1"/>
</dbReference>
<evidence type="ECO:0000256" key="3">
    <source>
        <dbReference type="ARBA" id="ARBA00022723"/>
    </source>
</evidence>
<dbReference type="InterPro" id="IPR013085">
    <property type="entry name" value="U1-CZ_Znf_C2H2"/>
</dbReference>
<dbReference type="PANTHER" id="PTHR16465">
    <property type="entry name" value="NUCLEASE-RELATED"/>
    <property type="match status" value="1"/>
</dbReference>
<evidence type="ECO:0000256" key="4">
    <source>
        <dbReference type="ARBA" id="ARBA00022728"/>
    </source>
</evidence>
<dbReference type="InterPro" id="IPR036236">
    <property type="entry name" value="Znf_C2H2_sf"/>
</dbReference>
<evidence type="ECO:0000259" key="12">
    <source>
        <dbReference type="PROSITE" id="PS50103"/>
    </source>
</evidence>
<dbReference type="Proteomes" id="UP001474421">
    <property type="component" value="Unassembled WGS sequence"/>
</dbReference>
<dbReference type="GO" id="GO:0008380">
    <property type="term" value="P:RNA splicing"/>
    <property type="evidence" value="ECO:0007669"/>
    <property type="project" value="UniProtKB-KW"/>
</dbReference>
<comment type="subcellular location">
    <subcellularLocation>
        <location evidence="1">Nucleus</location>
    </subcellularLocation>
</comment>
<accession>A0AAW1APL2</accession>